<dbReference type="InterPro" id="IPR051731">
    <property type="entry name" value="DENND11/AVL9_GEFs"/>
</dbReference>
<proteinExistence type="predicted"/>
<dbReference type="OrthoDB" id="26278at2759"/>
<dbReference type="AlphaFoldDB" id="A0A1L0CSC0"/>
<feature type="domain" description="AVL9/DENND6" evidence="2">
    <location>
        <begin position="9"/>
        <end position="295"/>
    </location>
</feature>
<feature type="region of interest" description="Disordered" evidence="1">
    <location>
        <begin position="304"/>
        <end position="327"/>
    </location>
</feature>
<reference evidence="4" key="1">
    <citation type="submission" date="2016-11" db="EMBL/GenBank/DDBJ databases">
        <authorList>
            <person name="Guldener U."/>
        </authorList>
    </citation>
    <scope>NUCLEOTIDE SEQUENCE [LARGE SCALE GENOMIC DNA]</scope>
</reference>
<accession>A0A1L0CSC0</accession>
<dbReference type="GO" id="GO:0005737">
    <property type="term" value="C:cytoplasm"/>
    <property type="evidence" value="ECO:0007669"/>
    <property type="project" value="TreeGrafter"/>
</dbReference>
<dbReference type="InterPro" id="IPR018307">
    <property type="entry name" value="ABL9/DENND6_dom"/>
</dbReference>
<keyword evidence="4" id="KW-1185">Reference proteome</keyword>
<name>A0A1L0CSC0_9ASCO</name>
<dbReference type="EMBL" id="FQNF01000109">
    <property type="protein sequence ID" value="SGZ41489.1"/>
    <property type="molecule type" value="Genomic_DNA"/>
</dbReference>
<evidence type="ECO:0000256" key="1">
    <source>
        <dbReference type="SAM" id="MobiDB-lite"/>
    </source>
</evidence>
<dbReference type="PANTHER" id="PTHR31017:SF1">
    <property type="entry name" value="LATE SECRETORY PATHWAY PROTEIN AVL9 HOMOLOG"/>
    <property type="match status" value="1"/>
</dbReference>
<sequence>MSDNCIDDILLCSFNVKNGNIIEHSINNHYTDNKYIAFKAIPDNSHLIDDLYNIIFLPENNKYGISYYKKIETNDSEQRNSVYKSLIIITDSLNLSLLLKQKLKITMDVIFNNLEDENFIKDIINSLYQNLTLIYESKEEGSKNSFVDYIDNQMVEYNINGNFFEYCRNSDHQLNLALQVYKLLLLEKRIVFYTEDVTLLQSLIFLQISIMSLYPNALNKFSNDEDAKDDTTFNVLNIMSKYEFLKLPLPIFSRKQSWNPYLTVDEVEKFINPSNSKQAFMVGIGSSLFLNHKTLDIEKQRMERERKMKEKENLEKKNGDETEDEIKLRKQKNRAVSDRVDLKNKGPKNEIVHYDVAFKLVYTDDKKKDKVKLEIDYWNDEFTKNSCKLTPQDMRFMNAMERELNTNINFNNTDSKPENIIEQDKFIRIQFENYLIDLLYFIKLYYYKEFVKLTKLDLEELREEEMAKKNNTRESSIEKNNRKLQLKALEMIMTESEHDNIILAQGTRMKKVYDSFGGKSFFKHWYLTRNYKHFIKNTDDRLFEIEMNEDLDFVLEHKYLNEGKLNEKWHDLFLSRFWKPNHPVYALEKLVSIRDVEYPEQLENNNNWKVVDLYMQNAKIFEGLGEKIPPVERMKFWNKNKNEKVDDEVSKRTIQSSINENIDYYATSLTKSGNDIKDGLLNSWGKLTGRKRS</sequence>
<dbReference type="Pfam" id="PF09794">
    <property type="entry name" value="Avl9"/>
    <property type="match status" value="2"/>
</dbReference>
<feature type="domain" description="AVL9/DENND6" evidence="2">
    <location>
        <begin position="375"/>
        <end position="439"/>
    </location>
</feature>
<dbReference type="VEuPathDB" id="FungiDB:HGUI_03690"/>
<protein>
    <recommendedName>
        <fullName evidence="2">AVL9/DENND6 domain-containing protein</fullName>
    </recommendedName>
</protein>
<evidence type="ECO:0000259" key="2">
    <source>
        <dbReference type="Pfam" id="PF09794"/>
    </source>
</evidence>
<gene>
    <name evidence="3" type="ORF">HGUI_03690</name>
</gene>
<dbReference type="Proteomes" id="UP000183365">
    <property type="component" value="Unassembled WGS sequence"/>
</dbReference>
<dbReference type="PANTHER" id="PTHR31017">
    <property type="entry name" value="LATE SECRETORY PATHWAY PROTEIN AVL9-RELATED"/>
    <property type="match status" value="1"/>
</dbReference>
<evidence type="ECO:0000313" key="4">
    <source>
        <dbReference type="Proteomes" id="UP000183365"/>
    </source>
</evidence>
<evidence type="ECO:0000313" key="3">
    <source>
        <dbReference type="EMBL" id="SGZ41489.1"/>
    </source>
</evidence>
<organism evidence="3 4">
    <name type="scientific">Hanseniaspora guilliermondii</name>
    <dbReference type="NCBI Taxonomy" id="56406"/>
    <lineage>
        <taxon>Eukaryota</taxon>
        <taxon>Fungi</taxon>
        <taxon>Dikarya</taxon>
        <taxon>Ascomycota</taxon>
        <taxon>Saccharomycotina</taxon>
        <taxon>Saccharomycetes</taxon>
        <taxon>Saccharomycodales</taxon>
        <taxon>Saccharomycodaceae</taxon>
        <taxon>Hanseniaspora</taxon>
    </lineage>
</organism>